<keyword evidence="3 5" id="KW-0687">Ribonucleoprotein</keyword>
<comment type="function">
    <text evidence="5">One of the primary rRNA binding proteins. Required for association of the 30S and 50S subunits to form the 70S ribosome, for tRNA binding and peptide bond formation. It has been suggested to have peptidyltransferase activity; this is somewhat controversial. Makes several contacts with the 16S rRNA in the 70S ribosome.</text>
</comment>
<keyword evidence="2 5" id="KW-0689">Ribosomal protein</keyword>
<protein>
    <recommendedName>
        <fullName evidence="4 5">Large ribosomal subunit protein uL2</fullName>
    </recommendedName>
</protein>
<dbReference type="Gene3D" id="4.10.950.10">
    <property type="entry name" value="Ribosomal protein L2, domain 3"/>
    <property type="match status" value="1"/>
</dbReference>
<evidence type="ECO:0000256" key="6">
    <source>
        <dbReference type="SAM" id="MobiDB-lite"/>
    </source>
</evidence>
<feature type="domain" description="Large ribosomal subunit protein uL2 RNA-binding" evidence="8">
    <location>
        <begin position="42"/>
        <end position="118"/>
    </location>
</feature>
<evidence type="ECO:0000256" key="1">
    <source>
        <dbReference type="ARBA" id="ARBA00005636"/>
    </source>
</evidence>
<organism evidence="9 10">
    <name type="scientific">candidate division TM6 bacterium JCVI TM6SC1</name>
    <dbReference type="NCBI Taxonomy" id="1306947"/>
    <lineage>
        <taxon>Bacteria</taxon>
        <taxon>Candidatus Babelota</taxon>
        <taxon>Vermiphilus</taxon>
    </lineage>
</organism>
<dbReference type="InterPro" id="IPR008991">
    <property type="entry name" value="Translation_prot_SH3-like_sf"/>
</dbReference>
<dbReference type="Gene3D" id="2.40.50.140">
    <property type="entry name" value="Nucleic acid-binding proteins"/>
    <property type="match status" value="1"/>
</dbReference>
<dbReference type="EMBL" id="ARQD01000002">
    <property type="protein sequence ID" value="KIX85288.1"/>
    <property type="molecule type" value="Genomic_DNA"/>
</dbReference>
<keyword evidence="10" id="KW-1185">Reference proteome</keyword>
<dbReference type="Pfam" id="PF00181">
    <property type="entry name" value="Ribosomal_L2_N"/>
    <property type="match status" value="1"/>
</dbReference>
<dbReference type="FunFam" id="4.10.950.10:FF:000001">
    <property type="entry name" value="50S ribosomal protein L2"/>
    <property type="match status" value="1"/>
</dbReference>
<dbReference type="InterPro" id="IPR022666">
    <property type="entry name" value="Ribosomal_uL2_RNA-bd_dom"/>
</dbReference>
<dbReference type="PANTHER" id="PTHR13691:SF5">
    <property type="entry name" value="LARGE RIBOSOMAL SUBUNIT PROTEIN UL2M"/>
    <property type="match status" value="1"/>
</dbReference>
<dbReference type="GO" id="GO:0019843">
    <property type="term" value="F:rRNA binding"/>
    <property type="evidence" value="ECO:0007669"/>
    <property type="project" value="UniProtKB-UniRule"/>
</dbReference>
<proteinExistence type="inferred from homology"/>
<evidence type="ECO:0000313" key="10">
    <source>
        <dbReference type="Proteomes" id="UP000032214"/>
    </source>
</evidence>
<sequence length="272" mass="29562">MAIARRRPQNPSLRFQTYLTNEDVTTSTPHKSLVVGLRKSGGRNAYGRITVRHIGGGAQRKYRIIDFARTQKDIPGKVTTIEYDPNRNVRIGLVVYANGAKHYMLLPEGLKVNTTVLASAQAEARLGNSLPLSAIPVGFMVHNIEMTPGSGGKLARSAGASAQIMSKTEDGYATLKMPSGEIRMVPLACWATVGVLGNAEHRNITWGKAGRSRNRGIRPSVRGMAMNPVDHPHGGGEGRSKSGSHPQSPWGKGAKGTRTRTRKNRLIVKRRK</sequence>
<comment type="caution">
    <text evidence="9">The sequence shown here is derived from an EMBL/GenBank/DDBJ whole genome shotgun (WGS) entry which is preliminary data.</text>
</comment>
<evidence type="ECO:0000259" key="7">
    <source>
        <dbReference type="SMART" id="SM01382"/>
    </source>
</evidence>
<dbReference type="Pfam" id="PF03947">
    <property type="entry name" value="Ribosomal_L2_C"/>
    <property type="match status" value="1"/>
</dbReference>
<dbReference type="InterPro" id="IPR022669">
    <property type="entry name" value="Ribosomal_uL2_C"/>
</dbReference>
<feature type="compositionally biased region" description="Basic residues" evidence="6">
    <location>
        <begin position="255"/>
        <end position="272"/>
    </location>
</feature>
<dbReference type="GO" id="GO:0016740">
    <property type="term" value="F:transferase activity"/>
    <property type="evidence" value="ECO:0007669"/>
    <property type="project" value="InterPro"/>
</dbReference>
<evidence type="ECO:0000259" key="8">
    <source>
        <dbReference type="SMART" id="SM01383"/>
    </source>
</evidence>
<dbReference type="Gene3D" id="2.30.30.30">
    <property type="match status" value="1"/>
</dbReference>
<dbReference type="InterPro" id="IPR002171">
    <property type="entry name" value="Ribosomal_uL2"/>
</dbReference>
<name>A0A0D2JLR9_9BACT</name>
<dbReference type="Proteomes" id="UP000032214">
    <property type="component" value="Unassembled WGS sequence"/>
</dbReference>
<gene>
    <name evidence="5 9" type="primary">rplB</name>
    <name evidence="9" type="ORF">J120_03210</name>
</gene>
<dbReference type="SUPFAM" id="SSF50104">
    <property type="entry name" value="Translation proteins SH3-like domain"/>
    <property type="match status" value="1"/>
</dbReference>
<evidence type="ECO:0000256" key="4">
    <source>
        <dbReference type="ARBA" id="ARBA00035242"/>
    </source>
</evidence>
<comment type="subunit">
    <text evidence="5">Part of the 50S ribosomal subunit. Forms a bridge to the 30S subunit in the 70S ribosome.</text>
</comment>
<evidence type="ECO:0000313" key="9">
    <source>
        <dbReference type="EMBL" id="KIX85288.1"/>
    </source>
</evidence>
<dbReference type="SMART" id="SM01382">
    <property type="entry name" value="Ribosomal_L2_C"/>
    <property type="match status" value="1"/>
</dbReference>
<reference evidence="9 10" key="1">
    <citation type="journal article" date="2013" name="Proc. Natl. Acad. Sci. U.S.A.">
        <title>Candidate phylum TM6 genome recovered from a hospital sink biofilm provides genomic insights into this uncultivated phylum.</title>
        <authorList>
            <person name="McLean J.S."/>
            <person name="Lombardo M.J."/>
            <person name="Badger J.H."/>
            <person name="Edlund A."/>
            <person name="Novotny M."/>
            <person name="Yee-Greenbaum J."/>
            <person name="Vyahhi N."/>
            <person name="Hall A.P."/>
            <person name="Yang Y."/>
            <person name="Dupont C.L."/>
            <person name="Ziegler M.G."/>
            <person name="Chitsaz H."/>
            <person name="Allen A.E."/>
            <person name="Yooseph S."/>
            <person name="Tesler G."/>
            <person name="Pevzner P.A."/>
            <person name="Friedman R.M."/>
            <person name="Nealson K.H."/>
            <person name="Venter J.C."/>
            <person name="Lasken R.S."/>
        </authorList>
    </citation>
    <scope>NUCLEOTIDE SEQUENCE [LARGE SCALE GENOMIC DNA]</scope>
    <source>
        <strain evidence="9 10">TM6SC1</strain>
    </source>
</reference>
<dbReference type="PANTHER" id="PTHR13691">
    <property type="entry name" value="RIBOSOMAL PROTEIN L2"/>
    <property type="match status" value="1"/>
</dbReference>
<dbReference type="InterPro" id="IPR014722">
    <property type="entry name" value="Rib_uL2_dom2"/>
</dbReference>
<evidence type="ECO:0000256" key="3">
    <source>
        <dbReference type="ARBA" id="ARBA00023274"/>
    </source>
</evidence>
<keyword evidence="5" id="KW-0694">RNA-binding</keyword>
<dbReference type="GO" id="GO:0003735">
    <property type="term" value="F:structural constituent of ribosome"/>
    <property type="evidence" value="ECO:0007669"/>
    <property type="project" value="InterPro"/>
</dbReference>
<comment type="similarity">
    <text evidence="1 5">Belongs to the universal ribosomal protein uL2 family.</text>
</comment>
<dbReference type="GO" id="GO:0002181">
    <property type="term" value="P:cytoplasmic translation"/>
    <property type="evidence" value="ECO:0007669"/>
    <property type="project" value="TreeGrafter"/>
</dbReference>
<dbReference type="FunFam" id="2.30.30.30:FF:000001">
    <property type="entry name" value="50S ribosomal protein L2"/>
    <property type="match status" value="1"/>
</dbReference>
<dbReference type="NCBIfam" id="TIGR01171">
    <property type="entry name" value="rplB_bact"/>
    <property type="match status" value="1"/>
</dbReference>
<dbReference type="GO" id="GO:0015934">
    <property type="term" value="C:large ribosomal subunit"/>
    <property type="evidence" value="ECO:0007669"/>
    <property type="project" value="InterPro"/>
</dbReference>
<dbReference type="SMART" id="SM01383">
    <property type="entry name" value="Ribosomal_L2"/>
    <property type="match status" value="1"/>
</dbReference>
<dbReference type="eggNOG" id="COG0090">
    <property type="taxonomic scope" value="Bacteria"/>
</dbReference>
<feature type="region of interest" description="Disordered" evidence="6">
    <location>
        <begin position="207"/>
        <end position="272"/>
    </location>
</feature>
<dbReference type="AlphaFoldDB" id="A0A0D2JLR9"/>
<dbReference type="InterPro" id="IPR014726">
    <property type="entry name" value="Ribosomal_uL2_dom3"/>
</dbReference>
<dbReference type="HAMAP" id="MF_01320_B">
    <property type="entry name" value="Ribosomal_uL2_B"/>
    <property type="match status" value="1"/>
</dbReference>
<keyword evidence="5" id="KW-0699">rRNA-binding</keyword>
<dbReference type="PIRSF" id="PIRSF002158">
    <property type="entry name" value="Ribosomal_L2"/>
    <property type="match status" value="1"/>
</dbReference>
<dbReference type="InterPro" id="IPR012340">
    <property type="entry name" value="NA-bd_OB-fold"/>
</dbReference>
<feature type="compositionally biased region" description="Basic and acidic residues" evidence="6">
    <location>
        <begin position="230"/>
        <end position="240"/>
    </location>
</feature>
<dbReference type="SUPFAM" id="SSF50249">
    <property type="entry name" value="Nucleic acid-binding proteins"/>
    <property type="match status" value="1"/>
</dbReference>
<dbReference type="STRING" id="1306947.J120_03210"/>
<evidence type="ECO:0000256" key="5">
    <source>
        <dbReference type="HAMAP-Rule" id="MF_01320"/>
    </source>
</evidence>
<accession>A0A0D2JLR9</accession>
<evidence type="ECO:0000256" key="2">
    <source>
        <dbReference type="ARBA" id="ARBA00022980"/>
    </source>
</evidence>
<dbReference type="InterPro" id="IPR005880">
    <property type="entry name" value="Ribosomal_uL2_bac/org-type"/>
</dbReference>
<feature type="domain" description="Large ribosomal subunit protein uL2 C-terminal" evidence="7">
    <location>
        <begin position="124"/>
        <end position="253"/>
    </location>
</feature>